<feature type="region of interest" description="Disordered" evidence="2">
    <location>
        <begin position="345"/>
        <end position="538"/>
    </location>
</feature>
<feature type="compositionally biased region" description="Low complexity" evidence="2">
    <location>
        <begin position="186"/>
        <end position="199"/>
    </location>
</feature>
<feature type="compositionally biased region" description="Basic and acidic residues" evidence="2">
    <location>
        <begin position="384"/>
        <end position="395"/>
    </location>
</feature>
<reference evidence="4" key="2">
    <citation type="submission" date="2023-05" db="EMBL/GenBank/DDBJ databases">
        <authorList>
            <consortium name="Lawrence Berkeley National Laboratory"/>
            <person name="Steindorff A."/>
            <person name="Hensen N."/>
            <person name="Bonometti L."/>
            <person name="Westerberg I."/>
            <person name="Brannstrom I.O."/>
            <person name="Guillou S."/>
            <person name="Cros-Aarteil S."/>
            <person name="Calhoun S."/>
            <person name="Haridas S."/>
            <person name="Kuo A."/>
            <person name="Mondo S."/>
            <person name="Pangilinan J."/>
            <person name="Riley R."/>
            <person name="Labutti K."/>
            <person name="Andreopoulos B."/>
            <person name="Lipzen A."/>
            <person name="Chen C."/>
            <person name="Yanf M."/>
            <person name="Daum C."/>
            <person name="Ng V."/>
            <person name="Clum A."/>
            <person name="Ohm R."/>
            <person name="Martin F."/>
            <person name="Silar P."/>
            <person name="Natvig D."/>
            <person name="Lalanne C."/>
            <person name="Gautier V."/>
            <person name="Ament-Velasquez S.L."/>
            <person name="Kruys A."/>
            <person name="Hutchinson M.I."/>
            <person name="Powell A.J."/>
            <person name="Barry K."/>
            <person name="Miller A.N."/>
            <person name="Grigoriev I.V."/>
            <person name="Debuchy R."/>
            <person name="Gladieux P."/>
            <person name="Thoren M.H."/>
            <person name="Johannesson H."/>
        </authorList>
    </citation>
    <scope>NUCLEOTIDE SEQUENCE</scope>
    <source>
        <strain evidence="4">PSN293</strain>
    </source>
</reference>
<protein>
    <submittedName>
        <fullName evidence="4">Transcriptional regulatory protein C56F2.05c</fullName>
    </submittedName>
</protein>
<organism evidence="4 5">
    <name type="scientific">Rhypophila decipiens</name>
    <dbReference type="NCBI Taxonomy" id="261697"/>
    <lineage>
        <taxon>Eukaryota</taxon>
        <taxon>Fungi</taxon>
        <taxon>Dikarya</taxon>
        <taxon>Ascomycota</taxon>
        <taxon>Pezizomycotina</taxon>
        <taxon>Sordariomycetes</taxon>
        <taxon>Sordariomycetidae</taxon>
        <taxon>Sordariales</taxon>
        <taxon>Naviculisporaceae</taxon>
        <taxon>Rhypophila</taxon>
    </lineage>
</organism>
<reference evidence="4" key="1">
    <citation type="journal article" date="2023" name="Mol. Phylogenet. Evol.">
        <title>Genome-scale phylogeny and comparative genomics of the fungal order Sordariales.</title>
        <authorList>
            <person name="Hensen N."/>
            <person name="Bonometti L."/>
            <person name="Westerberg I."/>
            <person name="Brannstrom I.O."/>
            <person name="Guillou S."/>
            <person name="Cros-Aarteil S."/>
            <person name="Calhoun S."/>
            <person name="Haridas S."/>
            <person name="Kuo A."/>
            <person name="Mondo S."/>
            <person name="Pangilinan J."/>
            <person name="Riley R."/>
            <person name="LaButti K."/>
            <person name="Andreopoulos B."/>
            <person name="Lipzen A."/>
            <person name="Chen C."/>
            <person name="Yan M."/>
            <person name="Daum C."/>
            <person name="Ng V."/>
            <person name="Clum A."/>
            <person name="Steindorff A."/>
            <person name="Ohm R.A."/>
            <person name="Martin F."/>
            <person name="Silar P."/>
            <person name="Natvig D.O."/>
            <person name="Lalanne C."/>
            <person name="Gautier V."/>
            <person name="Ament-Velasquez S.L."/>
            <person name="Kruys A."/>
            <person name="Hutchinson M.I."/>
            <person name="Powell A.J."/>
            <person name="Barry K."/>
            <person name="Miller A.N."/>
            <person name="Grigoriev I.V."/>
            <person name="Debuchy R."/>
            <person name="Gladieux P."/>
            <person name="Hiltunen Thoren M."/>
            <person name="Johannesson H."/>
        </authorList>
    </citation>
    <scope>NUCLEOTIDE SEQUENCE</scope>
    <source>
        <strain evidence="4">PSN293</strain>
    </source>
</reference>
<proteinExistence type="predicted"/>
<sequence length="623" mass="66187">MTAHSPVDAMSGGSLSPRTTTAPPPKHVSFELLFPEVPQYRARIPLRVWIYQHDATDSIATTVKNFYGLYSGPSLSKGISFEDDKGNTLIARYENFHNNMTVYVRVIDEMYRPTGAGSHGFGGHDAYQPYAPVSRPASRTSRVRSPSPNSGRGRRSDSAGTSTTGGKKGRSRSSKTRGEHTESVNGYSSGDGAPGSASGKPRDLGNTEISLENIVEGGRRKRAKFESSELPLFAPPQMPAAASNSSVSPARRADHHRQSLPFVQPGQNPFSNPRPLQSPQSYNNGYANTYATPGHDERRARGSFSYGAVGPGMAMMPTPDPTVGSCMSEEDKDVAIQLMRLGEMSNSAHGRTSASTLDDTFSGKADAASSTGATSDAESEEDEPPARRQKLDHTKKSFQTTQARFVGPKERADAEASGDDADYEDGAEEGSMAAPKLKNPKSKSSSTTQRPRSQGSNKSKSTTTKQSKPKTKKAPAAAGPMTPASLPASRKQSVASNPPPPTFPLAPAEDEQPDLSTKPRCQRCRKSKKGCDRQRPCGRCRDAGLSADACISEDEGNGRKGRFGRHMGVPLKNVTDPATATNLLPAAPIATLAPGPSAVAGAPATAGELDLASGGDKNKKRKR</sequence>
<dbReference type="CDD" id="cd00067">
    <property type="entry name" value="GAL4"/>
    <property type="match status" value="1"/>
</dbReference>
<dbReference type="SMART" id="SM00066">
    <property type="entry name" value="GAL4"/>
    <property type="match status" value="1"/>
</dbReference>
<dbReference type="GO" id="GO:0008270">
    <property type="term" value="F:zinc ion binding"/>
    <property type="evidence" value="ECO:0007669"/>
    <property type="project" value="InterPro"/>
</dbReference>
<evidence type="ECO:0000259" key="3">
    <source>
        <dbReference type="PROSITE" id="PS50048"/>
    </source>
</evidence>
<dbReference type="AlphaFoldDB" id="A0AAN6YHM9"/>
<keyword evidence="1" id="KW-0539">Nucleus</keyword>
<feature type="compositionally biased region" description="Low complexity" evidence="2">
    <location>
        <begin position="456"/>
        <end position="466"/>
    </location>
</feature>
<feature type="domain" description="Zn(2)-C6 fungal-type" evidence="3">
    <location>
        <begin position="520"/>
        <end position="552"/>
    </location>
</feature>
<dbReference type="EMBL" id="MU858048">
    <property type="protein sequence ID" value="KAK4219468.1"/>
    <property type="molecule type" value="Genomic_DNA"/>
</dbReference>
<evidence type="ECO:0000313" key="5">
    <source>
        <dbReference type="Proteomes" id="UP001301769"/>
    </source>
</evidence>
<feature type="compositionally biased region" description="Basic and acidic residues" evidence="2">
    <location>
        <begin position="529"/>
        <end position="538"/>
    </location>
</feature>
<name>A0AAN6YHM9_9PEZI</name>
<accession>A0AAN6YHM9</accession>
<keyword evidence="5" id="KW-1185">Reference proteome</keyword>
<gene>
    <name evidence="4" type="ORF">QBC37DRAFT_368044</name>
</gene>
<feature type="region of interest" description="Disordered" evidence="2">
    <location>
        <begin position="551"/>
        <end position="571"/>
    </location>
</feature>
<feature type="region of interest" description="Disordered" evidence="2">
    <location>
        <begin position="598"/>
        <end position="623"/>
    </location>
</feature>
<feature type="compositionally biased region" description="Low complexity" evidence="2">
    <location>
        <begin position="362"/>
        <end position="376"/>
    </location>
</feature>
<feature type="compositionally biased region" description="Polar residues" evidence="2">
    <location>
        <begin position="265"/>
        <end position="291"/>
    </location>
</feature>
<dbReference type="GO" id="GO:0000981">
    <property type="term" value="F:DNA-binding transcription factor activity, RNA polymerase II-specific"/>
    <property type="evidence" value="ECO:0007669"/>
    <property type="project" value="InterPro"/>
</dbReference>
<dbReference type="InterPro" id="IPR001138">
    <property type="entry name" value="Zn2Cys6_DnaBD"/>
</dbReference>
<feature type="compositionally biased region" description="Low complexity" evidence="2">
    <location>
        <begin position="239"/>
        <end position="250"/>
    </location>
</feature>
<feature type="compositionally biased region" description="Acidic residues" evidence="2">
    <location>
        <begin position="416"/>
        <end position="428"/>
    </location>
</feature>
<evidence type="ECO:0000256" key="2">
    <source>
        <dbReference type="SAM" id="MobiDB-lite"/>
    </source>
</evidence>
<feature type="region of interest" description="Disordered" evidence="2">
    <location>
        <begin position="231"/>
        <end position="304"/>
    </location>
</feature>
<feature type="compositionally biased region" description="Polar residues" evidence="2">
    <location>
        <begin position="345"/>
        <end position="359"/>
    </location>
</feature>
<dbReference type="Proteomes" id="UP001301769">
    <property type="component" value="Unassembled WGS sequence"/>
</dbReference>
<evidence type="ECO:0000256" key="1">
    <source>
        <dbReference type="ARBA" id="ARBA00023242"/>
    </source>
</evidence>
<feature type="compositionally biased region" description="Low complexity" evidence="2">
    <location>
        <begin position="598"/>
        <end position="607"/>
    </location>
</feature>
<feature type="region of interest" description="Disordered" evidence="2">
    <location>
        <begin position="122"/>
        <end position="215"/>
    </location>
</feature>
<comment type="caution">
    <text evidence="4">The sequence shown here is derived from an EMBL/GenBank/DDBJ whole genome shotgun (WGS) entry which is preliminary data.</text>
</comment>
<evidence type="ECO:0000313" key="4">
    <source>
        <dbReference type="EMBL" id="KAK4219468.1"/>
    </source>
</evidence>
<dbReference type="PROSITE" id="PS50048">
    <property type="entry name" value="ZN2_CY6_FUNGAL_2"/>
    <property type="match status" value="1"/>
</dbReference>
<feature type="region of interest" description="Disordered" evidence="2">
    <location>
        <begin position="1"/>
        <end position="23"/>
    </location>
</feature>
<feature type="compositionally biased region" description="Low complexity" evidence="2">
    <location>
        <begin position="474"/>
        <end position="485"/>
    </location>
</feature>